<evidence type="ECO:0000313" key="4">
    <source>
        <dbReference type="Proteomes" id="UP000054217"/>
    </source>
</evidence>
<name>A0A0C3JHE7_PISTI</name>
<accession>A0A0C3JHE7</accession>
<feature type="region of interest" description="Disordered" evidence="1">
    <location>
        <begin position="1"/>
        <end position="58"/>
    </location>
</feature>
<feature type="region of interest" description="Disordered" evidence="1">
    <location>
        <begin position="279"/>
        <end position="404"/>
    </location>
</feature>
<gene>
    <name evidence="3" type="ORF">M404DRAFT_997436</name>
</gene>
<feature type="compositionally biased region" description="Polar residues" evidence="1">
    <location>
        <begin position="367"/>
        <end position="387"/>
    </location>
</feature>
<evidence type="ECO:0000313" key="3">
    <source>
        <dbReference type="EMBL" id="KIO08513.1"/>
    </source>
</evidence>
<keyword evidence="2" id="KW-1133">Transmembrane helix</keyword>
<organism evidence="3 4">
    <name type="scientific">Pisolithus tinctorius Marx 270</name>
    <dbReference type="NCBI Taxonomy" id="870435"/>
    <lineage>
        <taxon>Eukaryota</taxon>
        <taxon>Fungi</taxon>
        <taxon>Dikarya</taxon>
        <taxon>Basidiomycota</taxon>
        <taxon>Agaricomycotina</taxon>
        <taxon>Agaricomycetes</taxon>
        <taxon>Agaricomycetidae</taxon>
        <taxon>Boletales</taxon>
        <taxon>Sclerodermatineae</taxon>
        <taxon>Pisolithaceae</taxon>
        <taxon>Pisolithus</taxon>
    </lineage>
</organism>
<dbReference type="AlphaFoldDB" id="A0A0C3JHE7"/>
<proteinExistence type="predicted"/>
<keyword evidence="2" id="KW-0812">Transmembrane</keyword>
<reference evidence="3 4" key="1">
    <citation type="submission" date="2014-04" db="EMBL/GenBank/DDBJ databases">
        <authorList>
            <consortium name="DOE Joint Genome Institute"/>
            <person name="Kuo A."/>
            <person name="Kohler A."/>
            <person name="Costa M.D."/>
            <person name="Nagy L.G."/>
            <person name="Floudas D."/>
            <person name="Copeland A."/>
            <person name="Barry K.W."/>
            <person name="Cichocki N."/>
            <person name="Veneault-Fourrey C."/>
            <person name="LaButti K."/>
            <person name="Lindquist E.A."/>
            <person name="Lipzen A."/>
            <person name="Lundell T."/>
            <person name="Morin E."/>
            <person name="Murat C."/>
            <person name="Sun H."/>
            <person name="Tunlid A."/>
            <person name="Henrissat B."/>
            <person name="Grigoriev I.V."/>
            <person name="Hibbett D.S."/>
            <person name="Martin F."/>
            <person name="Nordberg H.P."/>
            <person name="Cantor M.N."/>
            <person name="Hua S.X."/>
        </authorList>
    </citation>
    <scope>NUCLEOTIDE SEQUENCE [LARGE SCALE GENOMIC DNA]</scope>
    <source>
        <strain evidence="3 4">Marx 270</strain>
    </source>
</reference>
<sequence length="561" mass="60537">MTAKPKHANSRNSEAGGIDKKGRRHDSSYLRRLDDNHNDNDNDERLPSASTPSSAPSPSSAVLSALAFIATSQSSVSGSPLPIQTAPPVFLCPSIEYHYAVPSLPTIPPVPPLRLNNRASTPTPTSQSSSRRRLADKYIKGMDSQWRKTDEWTLFGSTCCSSTSNVNDVLASPSPTSTYSSASVTPDELDAAALPAGWQTSTSTGAEPTIILALSIILAVSLFVFIVACAVWKRRKKKKAAKHDLEAKLRRKLRSDDESEHGELEKEVRGKMRVWAKATARWKANVRQSARRRRKKQSTMSRGVRSHSPPSEHHEPSAADPSRCPSPANAESQDAAERASVTPPDPQRLPEQSLPPAYRPSSPADLNASTSRRTSFLSDPGSHSSTPHAEPAPYTPPTSGHISIDDKRELGRLGELASAPPELEIIIAGSSRMAASVPTFDEALEDLDAYPELEPYSADPHPCFPSPPSKTSMLKGQDIPIMDSIDDGLLTASAPPDERFPVEPSAPSLEDEGNDHLCDHSHLITDALTSHSHPLVPSSTSSSWRLSSSSAMNAIPPSYHP</sequence>
<evidence type="ECO:0000256" key="2">
    <source>
        <dbReference type="SAM" id="Phobius"/>
    </source>
</evidence>
<dbReference type="HOGENOM" id="CLU_032937_0_0_1"/>
<feature type="compositionally biased region" description="Low complexity" evidence="1">
    <location>
        <begin position="47"/>
        <end position="58"/>
    </location>
</feature>
<dbReference type="Proteomes" id="UP000054217">
    <property type="component" value="Unassembled WGS sequence"/>
</dbReference>
<dbReference type="InParanoid" id="A0A0C3JHE7"/>
<reference evidence="4" key="2">
    <citation type="submission" date="2015-01" db="EMBL/GenBank/DDBJ databases">
        <title>Evolutionary Origins and Diversification of the Mycorrhizal Mutualists.</title>
        <authorList>
            <consortium name="DOE Joint Genome Institute"/>
            <consortium name="Mycorrhizal Genomics Consortium"/>
            <person name="Kohler A."/>
            <person name="Kuo A."/>
            <person name="Nagy L.G."/>
            <person name="Floudas D."/>
            <person name="Copeland A."/>
            <person name="Barry K.W."/>
            <person name="Cichocki N."/>
            <person name="Veneault-Fourrey C."/>
            <person name="LaButti K."/>
            <person name="Lindquist E.A."/>
            <person name="Lipzen A."/>
            <person name="Lundell T."/>
            <person name="Morin E."/>
            <person name="Murat C."/>
            <person name="Riley R."/>
            <person name="Ohm R."/>
            <person name="Sun H."/>
            <person name="Tunlid A."/>
            <person name="Henrissat B."/>
            <person name="Grigoriev I.V."/>
            <person name="Hibbett D.S."/>
            <person name="Martin F."/>
        </authorList>
    </citation>
    <scope>NUCLEOTIDE SEQUENCE [LARGE SCALE GENOMIC DNA]</scope>
    <source>
        <strain evidence="4">Marx 270</strain>
    </source>
</reference>
<feature type="compositionally biased region" description="Basic and acidic residues" evidence="1">
    <location>
        <begin position="17"/>
        <end position="46"/>
    </location>
</feature>
<feature type="region of interest" description="Disordered" evidence="1">
    <location>
        <begin position="112"/>
        <end position="134"/>
    </location>
</feature>
<feature type="compositionally biased region" description="Low complexity" evidence="1">
    <location>
        <begin position="529"/>
        <end position="550"/>
    </location>
</feature>
<dbReference type="OrthoDB" id="2756128at2759"/>
<feature type="compositionally biased region" description="Basic and acidic residues" evidence="1">
    <location>
        <begin position="514"/>
        <end position="523"/>
    </location>
</feature>
<feature type="transmembrane region" description="Helical" evidence="2">
    <location>
        <begin position="210"/>
        <end position="232"/>
    </location>
</feature>
<dbReference type="EMBL" id="KN831957">
    <property type="protein sequence ID" value="KIO08513.1"/>
    <property type="molecule type" value="Genomic_DNA"/>
</dbReference>
<evidence type="ECO:0000256" key="1">
    <source>
        <dbReference type="SAM" id="MobiDB-lite"/>
    </source>
</evidence>
<keyword evidence="4" id="KW-1185">Reference proteome</keyword>
<keyword evidence="2" id="KW-0472">Membrane</keyword>
<protein>
    <submittedName>
        <fullName evidence="3">Uncharacterized protein</fullName>
    </submittedName>
</protein>
<feature type="region of interest" description="Disordered" evidence="1">
    <location>
        <begin position="487"/>
        <end position="561"/>
    </location>
</feature>
<feature type="compositionally biased region" description="Low complexity" evidence="1">
    <location>
        <begin position="120"/>
        <end position="129"/>
    </location>
</feature>